<dbReference type="EMBL" id="CABVIB010000002">
    <property type="protein sequence ID" value="VVN74389.1"/>
    <property type="molecule type" value="Genomic_DNA"/>
</dbReference>
<reference evidence="1 2" key="1">
    <citation type="submission" date="2019-09" db="EMBL/GenBank/DDBJ databases">
        <authorList>
            <person name="Chandra G."/>
            <person name="Truman W A."/>
        </authorList>
    </citation>
    <scope>NUCLEOTIDE SEQUENCE [LARGE SCALE GENOMIC DNA]</scope>
    <source>
        <strain evidence="1">PS712</strain>
    </source>
</reference>
<dbReference type="Proteomes" id="UP000326018">
    <property type="component" value="Unassembled WGS sequence"/>
</dbReference>
<name>A0A5E7A7S7_PSEFL</name>
<sequence>MLVLNLVASLMMIPLTTRLLTIADGDHPFCFAIYLLMEDWPQPDCEWRMAGIAQRIQPRHLCELPRNCAGLTPRRCLNKVAMCAWELKPQR</sequence>
<gene>
    <name evidence="1" type="ORF">PS712_00634</name>
</gene>
<protein>
    <submittedName>
        <fullName evidence="1">Uncharacterized protein</fullName>
    </submittedName>
</protein>
<accession>A0A5E7A7S7</accession>
<evidence type="ECO:0000313" key="1">
    <source>
        <dbReference type="EMBL" id="VVN74389.1"/>
    </source>
</evidence>
<evidence type="ECO:0000313" key="2">
    <source>
        <dbReference type="Proteomes" id="UP000326018"/>
    </source>
</evidence>
<proteinExistence type="predicted"/>
<organism evidence="1 2">
    <name type="scientific">Pseudomonas fluorescens</name>
    <dbReference type="NCBI Taxonomy" id="294"/>
    <lineage>
        <taxon>Bacteria</taxon>
        <taxon>Pseudomonadati</taxon>
        <taxon>Pseudomonadota</taxon>
        <taxon>Gammaproteobacteria</taxon>
        <taxon>Pseudomonadales</taxon>
        <taxon>Pseudomonadaceae</taxon>
        <taxon>Pseudomonas</taxon>
    </lineage>
</organism>
<dbReference type="AlphaFoldDB" id="A0A5E7A7S7"/>